<protein>
    <submittedName>
        <fullName evidence="1">Uncharacterized protein</fullName>
    </submittedName>
</protein>
<evidence type="ECO:0000313" key="1">
    <source>
        <dbReference type="EMBL" id="CAK5282625.1"/>
    </source>
</evidence>
<dbReference type="AlphaFoldDB" id="A0AAD2Q6Z2"/>
<dbReference type="EMBL" id="CAVNYO010000459">
    <property type="protein sequence ID" value="CAK5282625.1"/>
    <property type="molecule type" value="Genomic_DNA"/>
</dbReference>
<gene>
    <name evidence="1" type="ORF">MYCIT1_LOCUS34523</name>
</gene>
<comment type="caution">
    <text evidence="1">The sequence shown here is derived from an EMBL/GenBank/DDBJ whole genome shotgun (WGS) entry which is preliminary data.</text>
</comment>
<dbReference type="Proteomes" id="UP001295794">
    <property type="component" value="Unassembled WGS sequence"/>
</dbReference>
<reference evidence="1" key="1">
    <citation type="submission" date="2023-11" db="EMBL/GenBank/DDBJ databases">
        <authorList>
            <person name="De Vega J J."/>
            <person name="De Vega J J."/>
        </authorList>
    </citation>
    <scope>NUCLEOTIDE SEQUENCE</scope>
</reference>
<accession>A0AAD2Q6Z2</accession>
<evidence type="ECO:0000313" key="2">
    <source>
        <dbReference type="Proteomes" id="UP001295794"/>
    </source>
</evidence>
<keyword evidence="2" id="KW-1185">Reference proteome</keyword>
<name>A0AAD2Q6Z2_9AGAR</name>
<proteinExistence type="predicted"/>
<sequence length="97" mass="10740">MVLGSEDTVLKAEVRWIERTGGSMHSQSNVDLRYSSGGLAELDSGSSAVNQHSSYRNDLPLEDRRTRPWLQVAASAMITKLKRVEVSHDHQQSSSSL</sequence>
<organism evidence="1 2">
    <name type="scientific">Mycena citricolor</name>
    <dbReference type="NCBI Taxonomy" id="2018698"/>
    <lineage>
        <taxon>Eukaryota</taxon>
        <taxon>Fungi</taxon>
        <taxon>Dikarya</taxon>
        <taxon>Basidiomycota</taxon>
        <taxon>Agaricomycotina</taxon>
        <taxon>Agaricomycetes</taxon>
        <taxon>Agaricomycetidae</taxon>
        <taxon>Agaricales</taxon>
        <taxon>Marasmiineae</taxon>
        <taxon>Mycenaceae</taxon>
        <taxon>Mycena</taxon>
    </lineage>
</organism>